<keyword evidence="1" id="KW-1133">Transmembrane helix</keyword>
<keyword evidence="3" id="KW-1185">Reference proteome</keyword>
<proteinExistence type="predicted"/>
<dbReference type="STRING" id="51511.ENSCSAVP00000003085"/>
<dbReference type="AlphaFoldDB" id="H2YCN7"/>
<dbReference type="HOGENOM" id="CLU_1911331_0_0_1"/>
<dbReference type="GO" id="GO:0005789">
    <property type="term" value="C:endoplasmic reticulum membrane"/>
    <property type="evidence" value="ECO:0007669"/>
    <property type="project" value="TreeGrafter"/>
</dbReference>
<keyword evidence="1" id="KW-0812">Transmembrane</keyword>
<name>H2YCN7_CIOSA</name>
<dbReference type="Ensembl" id="ENSCSAVT00000003131.1">
    <property type="protein sequence ID" value="ENSCSAVP00000003085.1"/>
    <property type="gene ID" value="ENSCSAVG00000001831.1"/>
</dbReference>
<sequence>MNTTTNTRNLFLILIGLVYMLAFASLYPQIPGLYGRNGITPVHNTLQQMSQHNKDSSQTAESYFLKQPTLLWFMQMEPHIAMELLCVAGILISFLCMIWQRIRTMPTYFILWLLYLSLYKVGDTFLWFQWDIL</sequence>
<dbReference type="PANTHER" id="PTHR14463:SF5">
    <property type="entry name" value="LIPASE MATURATION FACTOR 2"/>
    <property type="match status" value="1"/>
</dbReference>
<feature type="transmembrane region" description="Helical" evidence="1">
    <location>
        <begin position="111"/>
        <end position="130"/>
    </location>
</feature>
<dbReference type="Proteomes" id="UP000007875">
    <property type="component" value="Unassembled WGS sequence"/>
</dbReference>
<dbReference type="OMA" id="EPHIAME"/>
<keyword evidence="1" id="KW-0472">Membrane</keyword>
<evidence type="ECO:0008006" key="4">
    <source>
        <dbReference type="Google" id="ProtNLM"/>
    </source>
</evidence>
<dbReference type="PANTHER" id="PTHR14463">
    <property type="entry name" value="LIPASE MATURATION FACTOR"/>
    <property type="match status" value="1"/>
</dbReference>
<evidence type="ECO:0000313" key="3">
    <source>
        <dbReference type="Proteomes" id="UP000007875"/>
    </source>
</evidence>
<reference evidence="2" key="3">
    <citation type="submission" date="2025-09" db="UniProtKB">
        <authorList>
            <consortium name="Ensembl"/>
        </authorList>
    </citation>
    <scope>IDENTIFICATION</scope>
</reference>
<feature type="transmembrane region" description="Helical" evidence="1">
    <location>
        <begin position="9"/>
        <end position="27"/>
    </location>
</feature>
<dbReference type="GO" id="GO:0051604">
    <property type="term" value="P:protein maturation"/>
    <property type="evidence" value="ECO:0007669"/>
    <property type="project" value="InterPro"/>
</dbReference>
<dbReference type="InParanoid" id="H2YCN7"/>
<reference evidence="3" key="1">
    <citation type="submission" date="2003-08" db="EMBL/GenBank/DDBJ databases">
        <authorList>
            <person name="Birren B."/>
            <person name="Nusbaum C."/>
            <person name="Abebe A."/>
            <person name="Abouelleil A."/>
            <person name="Adekoya E."/>
            <person name="Ait-zahra M."/>
            <person name="Allen N."/>
            <person name="Allen T."/>
            <person name="An P."/>
            <person name="Anderson M."/>
            <person name="Anderson S."/>
            <person name="Arachchi H."/>
            <person name="Armbruster J."/>
            <person name="Bachantsang P."/>
            <person name="Baldwin J."/>
            <person name="Barry A."/>
            <person name="Bayul T."/>
            <person name="Blitshsteyn B."/>
            <person name="Bloom T."/>
            <person name="Blye J."/>
            <person name="Boguslavskiy L."/>
            <person name="Borowsky M."/>
            <person name="Boukhgalter B."/>
            <person name="Brunache A."/>
            <person name="Butler J."/>
            <person name="Calixte N."/>
            <person name="Calvo S."/>
            <person name="Camarata J."/>
            <person name="Campo K."/>
            <person name="Chang J."/>
            <person name="Cheshatsang Y."/>
            <person name="Citroen M."/>
            <person name="Collymore A."/>
            <person name="Considine T."/>
            <person name="Cook A."/>
            <person name="Cooke P."/>
            <person name="Corum B."/>
            <person name="Cuomo C."/>
            <person name="David R."/>
            <person name="Dawoe T."/>
            <person name="Degray S."/>
            <person name="Dodge S."/>
            <person name="Dooley K."/>
            <person name="Dorje P."/>
            <person name="Dorjee K."/>
            <person name="Dorris L."/>
            <person name="Duffey N."/>
            <person name="Dupes A."/>
            <person name="Elkins T."/>
            <person name="Engels R."/>
            <person name="Erickson J."/>
            <person name="Farina A."/>
            <person name="Faro S."/>
            <person name="Ferreira P."/>
            <person name="Fischer H."/>
            <person name="Fitzgerald M."/>
            <person name="Foley K."/>
            <person name="Gage D."/>
            <person name="Galagan J."/>
            <person name="Gearin G."/>
            <person name="Gnerre S."/>
            <person name="Gnirke A."/>
            <person name="Goyette A."/>
            <person name="Graham J."/>
            <person name="Grandbois E."/>
            <person name="Gyaltsen K."/>
            <person name="Hafez N."/>
            <person name="Hagopian D."/>
            <person name="Hagos B."/>
            <person name="Hall J."/>
            <person name="Hatcher B."/>
            <person name="Heller A."/>
            <person name="Higgins H."/>
            <person name="Honan T."/>
            <person name="Horn A."/>
            <person name="Houde N."/>
            <person name="Hughes L."/>
            <person name="Hulme W."/>
            <person name="Husby E."/>
            <person name="Iliev I."/>
            <person name="Jaffe D."/>
            <person name="Jones C."/>
            <person name="Kamal M."/>
            <person name="Kamat A."/>
            <person name="Kamvysselis M."/>
            <person name="Karlsson E."/>
            <person name="Kells C."/>
            <person name="Kieu A."/>
            <person name="Kisner P."/>
            <person name="Kodira C."/>
            <person name="Kulbokas E."/>
            <person name="Labutti K."/>
            <person name="Lama D."/>
            <person name="Landers T."/>
            <person name="Leger J."/>
            <person name="Levine S."/>
            <person name="Lewis D."/>
            <person name="Lewis T."/>
            <person name="Lindblad-toh K."/>
            <person name="Liu X."/>
            <person name="Lokyitsang T."/>
            <person name="Lokyitsang Y."/>
            <person name="Lucien O."/>
            <person name="Lui A."/>
            <person name="Ma L.J."/>
            <person name="Mabbitt R."/>
            <person name="Macdonald J."/>
            <person name="Maclean C."/>
            <person name="Major J."/>
            <person name="Manning J."/>
            <person name="Marabella R."/>
            <person name="Maru K."/>
            <person name="Matthews C."/>
            <person name="Mauceli E."/>
            <person name="Mccarthy M."/>
            <person name="Mcdonough S."/>
            <person name="Mcghee T."/>
            <person name="Meldrim J."/>
            <person name="Meneus L."/>
            <person name="Mesirov J."/>
            <person name="Mihalev A."/>
            <person name="Mihova T."/>
            <person name="Mikkelsen T."/>
            <person name="Mlenga V."/>
            <person name="Moru K."/>
            <person name="Mozes J."/>
            <person name="Mulrain L."/>
            <person name="Munson G."/>
            <person name="Naylor J."/>
            <person name="Newes C."/>
            <person name="Nguyen C."/>
            <person name="Nguyen N."/>
            <person name="Nguyen T."/>
            <person name="Nicol R."/>
            <person name="Nielsen C."/>
            <person name="Nizzari M."/>
            <person name="Norbu C."/>
            <person name="Norbu N."/>
            <person name="O'donnell P."/>
            <person name="Okoawo O."/>
            <person name="O'leary S."/>
            <person name="Omotosho B."/>
            <person name="O'neill K."/>
            <person name="Osman S."/>
            <person name="Parker S."/>
            <person name="Perrin D."/>
            <person name="Phunkhang P."/>
            <person name="Piqani B."/>
            <person name="Purcell S."/>
            <person name="Rachupka T."/>
            <person name="Ramasamy U."/>
            <person name="Rameau R."/>
            <person name="Ray V."/>
            <person name="Raymond C."/>
            <person name="Retta R."/>
            <person name="Richardson S."/>
            <person name="Rise C."/>
            <person name="Rodriguez J."/>
            <person name="Rogers J."/>
            <person name="Rogov P."/>
            <person name="Rutman M."/>
            <person name="Schupbach R."/>
            <person name="Seaman C."/>
            <person name="Settipalli S."/>
            <person name="Sharpe T."/>
            <person name="Sheridan J."/>
            <person name="Sherpa N."/>
            <person name="Shi J."/>
            <person name="Smirnov S."/>
            <person name="Smith C."/>
            <person name="Sougnez C."/>
            <person name="Spencer B."/>
            <person name="Stalker J."/>
            <person name="Stange-thomann N."/>
            <person name="Stavropoulos S."/>
            <person name="Stetson K."/>
            <person name="Stone C."/>
            <person name="Stone S."/>
            <person name="Stubbs M."/>
            <person name="Talamas J."/>
            <person name="Tchuinga P."/>
            <person name="Tenzing P."/>
            <person name="Tesfaye S."/>
            <person name="Theodore J."/>
            <person name="Thoulutsang Y."/>
            <person name="Topham K."/>
            <person name="Towey S."/>
            <person name="Tsamla T."/>
            <person name="Tsomo N."/>
            <person name="Vallee D."/>
            <person name="Vassiliev H."/>
            <person name="Venkataraman V."/>
            <person name="Vinson J."/>
            <person name="Vo A."/>
            <person name="Wade C."/>
            <person name="Wang S."/>
            <person name="Wangchuk T."/>
            <person name="Wangdi T."/>
            <person name="Whittaker C."/>
            <person name="Wilkinson J."/>
            <person name="Wu Y."/>
            <person name="Wyman D."/>
            <person name="Yadav S."/>
            <person name="Yang S."/>
            <person name="Yang X."/>
            <person name="Yeager S."/>
            <person name="Yee E."/>
            <person name="Young G."/>
            <person name="Zainoun J."/>
            <person name="Zembeck L."/>
            <person name="Zimmer A."/>
            <person name="Zody M."/>
            <person name="Lander E."/>
        </authorList>
    </citation>
    <scope>NUCLEOTIDE SEQUENCE [LARGE SCALE GENOMIC DNA]</scope>
</reference>
<protein>
    <recommendedName>
        <fullName evidence="4">Lipase maturation factor</fullName>
    </recommendedName>
</protein>
<dbReference type="GeneTree" id="ENSGT00530000063702"/>
<evidence type="ECO:0000256" key="1">
    <source>
        <dbReference type="SAM" id="Phobius"/>
    </source>
</evidence>
<organism evidence="2 3">
    <name type="scientific">Ciona savignyi</name>
    <name type="common">Pacific transparent sea squirt</name>
    <dbReference type="NCBI Taxonomy" id="51511"/>
    <lineage>
        <taxon>Eukaryota</taxon>
        <taxon>Metazoa</taxon>
        <taxon>Chordata</taxon>
        <taxon>Tunicata</taxon>
        <taxon>Ascidiacea</taxon>
        <taxon>Phlebobranchia</taxon>
        <taxon>Cionidae</taxon>
        <taxon>Ciona</taxon>
    </lineage>
</organism>
<accession>H2YCN7</accession>
<reference evidence="2" key="2">
    <citation type="submission" date="2025-08" db="UniProtKB">
        <authorList>
            <consortium name="Ensembl"/>
        </authorList>
    </citation>
    <scope>IDENTIFICATION</scope>
</reference>
<feature type="transmembrane region" description="Helical" evidence="1">
    <location>
        <begin position="80"/>
        <end position="99"/>
    </location>
</feature>
<evidence type="ECO:0000313" key="2">
    <source>
        <dbReference type="Ensembl" id="ENSCSAVP00000003085.1"/>
    </source>
</evidence>
<dbReference type="InterPro" id="IPR009613">
    <property type="entry name" value="LMF"/>
</dbReference>